<dbReference type="CDD" id="cd00383">
    <property type="entry name" value="trans_reg_C"/>
    <property type="match status" value="1"/>
</dbReference>
<dbReference type="PROSITE" id="PS51755">
    <property type="entry name" value="OMPR_PHOB"/>
    <property type="match status" value="1"/>
</dbReference>
<dbReference type="InterPro" id="IPR050923">
    <property type="entry name" value="Cell_Proc_Reg/RNA_Proc"/>
</dbReference>
<dbReference type="InterPro" id="IPR001867">
    <property type="entry name" value="OmpR/PhoB-type_DNA-bd"/>
</dbReference>
<evidence type="ECO:0000256" key="2">
    <source>
        <dbReference type="ARBA" id="ARBA00023125"/>
    </source>
</evidence>
<reference evidence="7 8" key="1">
    <citation type="submission" date="2022-09" db="EMBL/GenBank/DDBJ databases">
        <authorList>
            <person name="Han X.L."/>
            <person name="Wang Q."/>
            <person name="Lu T."/>
        </authorList>
    </citation>
    <scope>NUCLEOTIDE SEQUENCE [LARGE SCALE GENOMIC DNA]</scope>
    <source>
        <strain evidence="7 8">WQ 127069</strain>
    </source>
</reference>
<gene>
    <name evidence="7" type="ORF">OB236_13325</name>
</gene>
<dbReference type="Pfam" id="PF00498">
    <property type="entry name" value="FHA"/>
    <property type="match status" value="1"/>
</dbReference>
<organism evidence="7 8">
    <name type="scientific">Paenibacillus baimaensis</name>
    <dbReference type="NCBI Taxonomy" id="2982185"/>
    <lineage>
        <taxon>Bacteria</taxon>
        <taxon>Bacillati</taxon>
        <taxon>Bacillota</taxon>
        <taxon>Bacilli</taxon>
        <taxon>Bacillales</taxon>
        <taxon>Paenibacillaceae</taxon>
        <taxon>Paenibacillus</taxon>
    </lineage>
</organism>
<dbReference type="Gene3D" id="1.10.10.10">
    <property type="entry name" value="Winged helix-like DNA-binding domain superfamily/Winged helix DNA-binding domain"/>
    <property type="match status" value="1"/>
</dbReference>
<evidence type="ECO:0000313" key="7">
    <source>
        <dbReference type="EMBL" id="MCU6793099.1"/>
    </source>
</evidence>
<sequence length="242" mass="28079">MFDQDVYMTINQGETAKQDNPCYLVKQETVIGRVWERVVPDIHFASSYISRRHAVVVVENDRFFIIDLMSKHGTRVNHTVIGNNKPFLLHDGDIISLARGVAELTFHNNNEKRVGDTQEFPLPTEDDREEHHGLLVNMDRREIIIDGVQIYLSSKDTELFGLLYQMANTAVSYDEIRMNIWPERATNGIDDVPDVGREEVNTLVYRLRKKLAKHGKYIISVPRYGYMLDLQQMLPKLRGYKE</sequence>
<keyword evidence="3" id="KW-0804">Transcription</keyword>
<dbReference type="RefSeq" id="WP_262684411.1">
    <property type="nucleotide sequence ID" value="NZ_JAOQIO010000038.1"/>
</dbReference>
<dbReference type="CDD" id="cd00060">
    <property type="entry name" value="FHA"/>
    <property type="match status" value="1"/>
</dbReference>
<name>A0ABT2UEN6_9BACL</name>
<feature type="domain" description="FHA" evidence="5">
    <location>
        <begin position="29"/>
        <end position="81"/>
    </location>
</feature>
<evidence type="ECO:0000256" key="3">
    <source>
        <dbReference type="ARBA" id="ARBA00023163"/>
    </source>
</evidence>
<accession>A0ABT2UEN6</accession>
<dbReference type="Proteomes" id="UP001652445">
    <property type="component" value="Unassembled WGS sequence"/>
</dbReference>
<dbReference type="InterPro" id="IPR036388">
    <property type="entry name" value="WH-like_DNA-bd_sf"/>
</dbReference>
<feature type="DNA-binding region" description="OmpR/PhoB-type" evidence="4">
    <location>
        <begin position="126"/>
        <end position="230"/>
    </location>
</feature>
<keyword evidence="1" id="KW-0805">Transcription regulation</keyword>
<dbReference type="SUPFAM" id="SSF46894">
    <property type="entry name" value="C-terminal effector domain of the bipartite response regulators"/>
    <property type="match status" value="1"/>
</dbReference>
<evidence type="ECO:0000256" key="1">
    <source>
        <dbReference type="ARBA" id="ARBA00023015"/>
    </source>
</evidence>
<evidence type="ECO:0000259" key="6">
    <source>
        <dbReference type="PROSITE" id="PS51755"/>
    </source>
</evidence>
<dbReference type="PANTHER" id="PTHR23308">
    <property type="entry name" value="NUCLEAR INHIBITOR OF PROTEIN PHOSPHATASE-1"/>
    <property type="match status" value="1"/>
</dbReference>
<feature type="domain" description="OmpR/PhoB-type" evidence="6">
    <location>
        <begin position="126"/>
        <end position="230"/>
    </location>
</feature>
<keyword evidence="8" id="KW-1185">Reference proteome</keyword>
<proteinExistence type="predicted"/>
<dbReference type="SMART" id="SM00862">
    <property type="entry name" value="Trans_reg_C"/>
    <property type="match status" value="1"/>
</dbReference>
<dbReference type="InterPro" id="IPR016032">
    <property type="entry name" value="Sig_transdc_resp-reg_C-effctor"/>
</dbReference>
<dbReference type="Pfam" id="PF00486">
    <property type="entry name" value="Trans_reg_C"/>
    <property type="match status" value="1"/>
</dbReference>
<evidence type="ECO:0000259" key="5">
    <source>
        <dbReference type="PROSITE" id="PS50006"/>
    </source>
</evidence>
<dbReference type="InterPro" id="IPR008984">
    <property type="entry name" value="SMAD_FHA_dom_sf"/>
</dbReference>
<comment type="caution">
    <text evidence="7">The sequence shown here is derived from an EMBL/GenBank/DDBJ whole genome shotgun (WGS) entry which is preliminary data.</text>
</comment>
<keyword evidence="2 4" id="KW-0238">DNA-binding</keyword>
<dbReference type="InterPro" id="IPR000253">
    <property type="entry name" value="FHA_dom"/>
</dbReference>
<dbReference type="PROSITE" id="PS50006">
    <property type="entry name" value="FHA_DOMAIN"/>
    <property type="match status" value="1"/>
</dbReference>
<dbReference type="SMART" id="SM00240">
    <property type="entry name" value="FHA"/>
    <property type="match status" value="1"/>
</dbReference>
<dbReference type="EMBL" id="JAOQIO010000038">
    <property type="protein sequence ID" value="MCU6793099.1"/>
    <property type="molecule type" value="Genomic_DNA"/>
</dbReference>
<protein>
    <submittedName>
        <fullName evidence="7">FHA domain-containing protein</fullName>
    </submittedName>
</protein>
<evidence type="ECO:0000313" key="8">
    <source>
        <dbReference type="Proteomes" id="UP001652445"/>
    </source>
</evidence>
<dbReference type="SUPFAM" id="SSF49879">
    <property type="entry name" value="SMAD/FHA domain"/>
    <property type="match status" value="1"/>
</dbReference>
<evidence type="ECO:0000256" key="4">
    <source>
        <dbReference type="PROSITE-ProRule" id="PRU01091"/>
    </source>
</evidence>
<dbReference type="Gene3D" id="2.60.200.20">
    <property type="match status" value="1"/>
</dbReference>